<dbReference type="AlphaFoldDB" id="A0A9P4XQF7"/>
<evidence type="ECO:0000256" key="1">
    <source>
        <dbReference type="SAM" id="MobiDB-lite"/>
    </source>
</evidence>
<reference evidence="2 3" key="1">
    <citation type="submission" date="2018-06" db="EMBL/GenBank/DDBJ databases">
        <title>Genome analysis of cellulolytic fungus Trichoderma lentiforme CFAM-422.</title>
        <authorList>
            <person name="Steindorff A.S."/>
            <person name="Formighieri E.F."/>
            <person name="Midorikawa G.E.O."/>
            <person name="Tamietti M.S."/>
            <person name="Ramos E.Z."/>
            <person name="Silva A.S."/>
            <person name="Bon E.P.S."/>
            <person name="Mendes T.D."/>
            <person name="Damaso M.C.T."/>
            <person name="Favaro L.C.L."/>
        </authorList>
    </citation>
    <scope>NUCLEOTIDE SEQUENCE [LARGE SCALE GENOMIC DNA]</scope>
    <source>
        <strain evidence="2 3">CFAM-422</strain>
    </source>
</reference>
<protein>
    <submittedName>
        <fullName evidence="2">Uncharacterized protein</fullName>
    </submittedName>
</protein>
<dbReference type="Proteomes" id="UP000801864">
    <property type="component" value="Unassembled WGS sequence"/>
</dbReference>
<name>A0A9P4XQF7_9HYPO</name>
<comment type="caution">
    <text evidence="2">The sequence shown here is derived from an EMBL/GenBank/DDBJ whole genome shotgun (WGS) entry which is preliminary data.</text>
</comment>
<evidence type="ECO:0000313" key="3">
    <source>
        <dbReference type="Proteomes" id="UP000801864"/>
    </source>
</evidence>
<feature type="region of interest" description="Disordered" evidence="1">
    <location>
        <begin position="34"/>
        <end position="105"/>
    </location>
</feature>
<feature type="compositionally biased region" description="Basic and acidic residues" evidence="1">
    <location>
        <begin position="54"/>
        <end position="72"/>
    </location>
</feature>
<organism evidence="2 3">
    <name type="scientific">Trichoderma lentiforme</name>
    <dbReference type="NCBI Taxonomy" id="1567552"/>
    <lineage>
        <taxon>Eukaryota</taxon>
        <taxon>Fungi</taxon>
        <taxon>Dikarya</taxon>
        <taxon>Ascomycota</taxon>
        <taxon>Pezizomycotina</taxon>
        <taxon>Sordariomycetes</taxon>
        <taxon>Hypocreomycetidae</taxon>
        <taxon>Hypocreales</taxon>
        <taxon>Hypocreaceae</taxon>
        <taxon>Trichoderma</taxon>
    </lineage>
</organism>
<proteinExistence type="predicted"/>
<sequence>MALGEISTRSRRDTKIRIWLAGVLNRYGDDLSKTRKMLPRQKTQIQQAGGSSASKERRPLGVLAREEQHAGRSNEAQISISDSELGLGTDNEESHHTTNGAIGGV</sequence>
<evidence type="ECO:0000313" key="2">
    <source>
        <dbReference type="EMBL" id="KAF3076152.1"/>
    </source>
</evidence>
<accession>A0A9P4XQF7</accession>
<feature type="compositionally biased region" description="Polar residues" evidence="1">
    <location>
        <begin position="41"/>
        <end position="53"/>
    </location>
</feature>
<keyword evidence="3" id="KW-1185">Reference proteome</keyword>
<dbReference type="EMBL" id="QLNT01000002">
    <property type="protein sequence ID" value="KAF3076152.1"/>
    <property type="molecule type" value="Genomic_DNA"/>
</dbReference>
<gene>
    <name evidence="2" type="ORF">CFAM422_001518</name>
</gene>